<protein>
    <recommendedName>
        <fullName evidence="2">PDZ domain-containing protein</fullName>
    </recommendedName>
</protein>
<dbReference type="SUPFAM" id="SSF50156">
    <property type="entry name" value="PDZ domain-like"/>
    <property type="match status" value="1"/>
</dbReference>
<dbReference type="EMBL" id="HBFN01001942">
    <property type="protein sequence ID" value="CAD8778544.1"/>
    <property type="molecule type" value="Transcribed_RNA"/>
</dbReference>
<organism evidence="3">
    <name type="scientific">Hemiselmis tepida</name>
    <dbReference type="NCBI Taxonomy" id="464990"/>
    <lineage>
        <taxon>Eukaryota</taxon>
        <taxon>Cryptophyceae</taxon>
        <taxon>Cryptomonadales</taxon>
        <taxon>Hemiselmidaceae</taxon>
        <taxon>Hemiselmis</taxon>
    </lineage>
</organism>
<dbReference type="SMART" id="SM00228">
    <property type="entry name" value="PDZ"/>
    <property type="match status" value="1"/>
</dbReference>
<dbReference type="AlphaFoldDB" id="A0A7S0VAF7"/>
<dbReference type="InterPro" id="IPR001478">
    <property type="entry name" value="PDZ"/>
</dbReference>
<feature type="domain" description="PDZ" evidence="2">
    <location>
        <begin position="88"/>
        <end position="162"/>
    </location>
</feature>
<dbReference type="InterPro" id="IPR036034">
    <property type="entry name" value="PDZ_sf"/>
</dbReference>
<evidence type="ECO:0000259" key="2">
    <source>
        <dbReference type="PROSITE" id="PS50106"/>
    </source>
</evidence>
<name>A0A7S0VAF7_9CRYP</name>
<reference evidence="3" key="1">
    <citation type="submission" date="2021-01" db="EMBL/GenBank/DDBJ databases">
        <authorList>
            <person name="Corre E."/>
            <person name="Pelletier E."/>
            <person name="Niang G."/>
            <person name="Scheremetjew M."/>
            <person name="Finn R."/>
            <person name="Kale V."/>
            <person name="Holt S."/>
            <person name="Cochrane G."/>
            <person name="Meng A."/>
            <person name="Brown T."/>
            <person name="Cohen L."/>
        </authorList>
    </citation>
    <scope>NUCLEOTIDE SEQUENCE</scope>
    <source>
        <strain evidence="3">CCMP443</strain>
    </source>
</reference>
<evidence type="ECO:0000256" key="1">
    <source>
        <dbReference type="SAM" id="MobiDB-lite"/>
    </source>
</evidence>
<gene>
    <name evidence="3" type="ORF">HTEP1355_LOCUS1214</name>
</gene>
<feature type="region of interest" description="Disordered" evidence="1">
    <location>
        <begin position="36"/>
        <end position="90"/>
    </location>
</feature>
<proteinExistence type="predicted"/>
<dbReference type="Pfam" id="PF00595">
    <property type="entry name" value="PDZ"/>
    <property type="match status" value="1"/>
</dbReference>
<accession>A0A7S0VAF7</accession>
<dbReference type="Gene3D" id="2.30.42.10">
    <property type="match status" value="1"/>
</dbReference>
<feature type="compositionally biased region" description="Polar residues" evidence="1">
    <location>
        <begin position="71"/>
        <end position="83"/>
    </location>
</feature>
<sequence length="180" mass="18568">MEWLTKLGEPIFGCMEPQRDADKDKGRVTLLCAAMDCSGTDRGGSKSNKKAVTSRRGMPGGAEPNNDHTKNVNGQNGSSTPQDNGLPGGVGVVFAAGPIGSGPIVKGIVPGGSADQVGGILVGDELREIEGESTAKLPAMELAGRLIGPVGSKVAMVFSRKGEDGSLTEHSVTLTRARRR</sequence>
<evidence type="ECO:0000313" key="3">
    <source>
        <dbReference type="EMBL" id="CAD8778544.1"/>
    </source>
</evidence>
<dbReference type="PROSITE" id="PS50106">
    <property type="entry name" value="PDZ"/>
    <property type="match status" value="1"/>
</dbReference>